<dbReference type="SMART" id="SM00409">
    <property type="entry name" value="IG"/>
    <property type="match status" value="1"/>
</dbReference>
<gene>
    <name evidence="2" type="ORF">AMK59_1159</name>
</gene>
<sequence length="277" mass="31256">IGDSFIKCECPEDFTGEYCSSPTRSQDEEIKLVSCMAYDPQRRPCECLPNDNVSTNDLYAYTGVVQLNSFSLSENMNIRTYLSNQIMEDLKSNTTTIKHLHIVDLESSPMEYGVSFRFYGSKSSENHLRSVINKWVRIGSIGNMTIVNSDIAHYKEPIILSIQSVGVNPGGIIHEGDDFVLSCSAQGSPNMSFRWYKDGMFVNITQFKNNKWVTLRKGSSLTNYLAILTVDKATILDDGLFTCQVEDFNIQQCLSKRIEIRSRPTVMLDTMSLTVSK</sequence>
<dbReference type="Proteomes" id="UP000051574">
    <property type="component" value="Unassembled WGS sequence"/>
</dbReference>
<evidence type="ECO:0000259" key="1">
    <source>
        <dbReference type="PROSITE" id="PS50835"/>
    </source>
</evidence>
<reference evidence="2 3" key="1">
    <citation type="submission" date="2015-09" db="EMBL/GenBank/DDBJ databases">
        <title>Draft genome of the scarab beetle Oryctes borbonicus.</title>
        <authorList>
            <person name="Meyer J.M."/>
            <person name="Markov G.V."/>
            <person name="Baskaran P."/>
            <person name="Herrmann M."/>
            <person name="Sommer R.J."/>
            <person name="Roedelsperger C."/>
        </authorList>
    </citation>
    <scope>NUCLEOTIDE SEQUENCE [LARGE SCALE GENOMIC DNA]</scope>
    <source>
        <strain evidence="2">OB123</strain>
        <tissue evidence="2">Whole animal</tissue>
    </source>
</reference>
<proteinExistence type="predicted"/>
<comment type="caution">
    <text evidence="2">The sequence shown here is derived from an EMBL/GenBank/DDBJ whole genome shotgun (WGS) entry which is preliminary data.</text>
</comment>
<dbReference type="PROSITE" id="PS50835">
    <property type="entry name" value="IG_LIKE"/>
    <property type="match status" value="1"/>
</dbReference>
<feature type="domain" description="Ig-like" evidence="1">
    <location>
        <begin position="157"/>
        <end position="255"/>
    </location>
</feature>
<dbReference type="AlphaFoldDB" id="A0A0T6BFI2"/>
<organism evidence="2 3">
    <name type="scientific">Oryctes borbonicus</name>
    <dbReference type="NCBI Taxonomy" id="1629725"/>
    <lineage>
        <taxon>Eukaryota</taxon>
        <taxon>Metazoa</taxon>
        <taxon>Ecdysozoa</taxon>
        <taxon>Arthropoda</taxon>
        <taxon>Hexapoda</taxon>
        <taxon>Insecta</taxon>
        <taxon>Pterygota</taxon>
        <taxon>Neoptera</taxon>
        <taxon>Endopterygota</taxon>
        <taxon>Coleoptera</taxon>
        <taxon>Polyphaga</taxon>
        <taxon>Scarabaeiformia</taxon>
        <taxon>Scarabaeidae</taxon>
        <taxon>Dynastinae</taxon>
        <taxon>Oryctes</taxon>
    </lineage>
</organism>
<evidence type="ECO:0000313" key="2">
    <source>
        <dbReference type="EMBL" id="KRT86063.1"/>
    </source>
</evidence>
<dbReference type="OrthoDB" id="6138650at2759"/>
<keyword evidence="3" id="KW-1185">Reference proteome</keyword>
<dbReference type="InterPro" id="IPR003599">
    <property type="entry name" value="Ig_sub"/>
</dbReference>
<accession>A0A0T6BFI2</accession>
<dbReference type="Pfam" id="PF13895">
    <property type="entry name" value="Ig_2"/>
    <property type="match status" value="1"/>
</dbReference>
<dbReference type="Gene3D" id="2.60.40.10">
    <property type="entry name" value="Immunoglobulins"/>
    <property type="match status" value="1"/>
</dbReference>
<dbReference type="InterPro" id="IPR013783">
    <property type="entry name" value="Ig-like_fold"/>
</dbReference>
<feature type="non-terminal residue" evidence="2">
    <location>
        <position position="1"/>
    </location>
</feature>
<evidence type="ECO:0000313" key="3">
    <source>
        <dbReference type="Proteomes" id="UP000051574"/>
    </source>
</evidence>
<dbReference type="InterPro" id="IPR007110">
    <property type="entry name" value="Ig-like_dom"/>
</dbReference>
<dbReference type="InterPro" id="IPR036179">
    <property type="entry name" value="Ig-like_dom_sf"/>
</dbReference>
<dbReference type="PROSITE" id="PS00022">
    <property type="entry name" value="EGF_1"/>
    <property type="match status" value="1"/>
</dbReference>
<feature type="non-terminal residue" evidence="2">
    <location>
        <position position="277"/>
    </location>
</feature>
<protein>
    <submittedName>
        <fullName evidence="2">Immunoglobulin</fullName>
    </submittedName>
</protein>
<dbReference type="SUPFAM" id="SSF48726">
    <property type="entry name" value="Immunoglobulin"/>
    <property type="match status" value="1"/>
</dbReference>
<dbReference type="EMBL" id="LJIG01000877">
    <property type="protein sequence ID" value="KRT86063.1"/>
    <property type="molecule type" value="Genomic_DNA"/>
</dbReference>
<dbReference type="InterPro" id="IPR000742">
    <property type="entry name" value="EGF"/>
</dbReference>
<name>A0A0T6BFI2_9SCAR</name>